<dbReference type="InterPro" id="IPR001789">
    <property type="entry name" value="Sig_transdc_resp-reg_receiver"/>
</dbReference>
<dbReference type="GeneID" id="86053209"/>
<dbReference type="Pfam" id="PF00072">
    <property type="entry name" value="Response_reg"/>
    <property type="match status" value="1"/>
</dbReference>
<evidence type="ECO:0000313" key="9">
    <source>
        <dbReference type="EMBL" id="MSS88444.1"/>
    </source>
</evidence>
<dbReference type="SUPFAM" id="SSF52172">
    <property type="entry name" value="CheY-like"/>
    <property type="match status" value="1"/>
</dbReference>
<accession>A0A6N7WFI0</accession>
<dbReference type="PROSITE" id="PS50110">
    <property type="entry name" value="RESPONSE_REGULATORY"/>
    <property type="match status" value="1"/>
</dbReference>
<feature type="modified residue" description="4-aspartylphosphate" evidence="6">
    <location>
        <position position="55"/>
    </location>
</feature>
<evidence type="ECO:0000256" key="5">
    <source>
        <dbReference type="ARBA" id="ARBA00024867"/>
    </source>
</evidence>
<keyword evidence="3" id="KW-0238">DNA-binding</keyword>
<dbReference type="Gene3D" id="1.10.10.60">
    <property type="entry name" value="Homeodomain-like"/>
    <property type="match status" value="2"/>
</dbReference>
<protein>
    <recommendedName>
        <fullName evidence="1">Stage 0 sporulation protein A homolog</fullName>
    </recommendedName>
</protein>
<dbReference type="PANTHER" id="PTHR43280:SF28">
    <property type="entry name" value="HTH-TYPE TRANSCRIPTIONAL ACTIVATOR RHAS"/>
    <property type="match status" value="1"/>
</dbReference>
<evidence type="ECO:0000259" key="8">
    <source>
        <dbReference type="PROSITE" id="PS50110"/>
    </source>
</evidence>
<keyword evidence="2" id="KW-0805">Transcription regulation</keyword>
<dbReference type="InterPro" id="IPR018062">
    <property type="entry name" value="HTH_AraC-typ_CS"/>
</dbReference>
<reference evidence="9 10" key="1">
    <citation type="submission" date="2019-08" db="EMBL/GenBank/DDBJ databases">
        <title>In-depth cultivation of the pig gut microbiome towards novel bacterial diversity and tailored functional studies.</title>
        <authorList>
            <person name="Wylensek D."/>
            <person name="Hitch T.C.A."/>
            <person name="Clavel T."/>
        </authorList>
    </citation>
    <scope>NUCLEOTIDE SEQUENCE [LARGE SCALE GENOMIC DNA]</scope>
    <source>
        <strain evidence="9 10">WCA-389-WT-23B</strain>
    </source>
</reference>
<dbReference type="SMART" id="SM00342">
    <property type="entry name" value="HTH_ARAC"/>
    <property type="match status" value="1"/>
</dbReference>
<dbReference type="Gene3D" id="3.40.50.2300">
    <property type="match status" value="1"/>
</dbReference>
<keyword evidence="10" id="KW-1185">Reference proteome</keyword>
<dbReference type="InterPro" id="IPR018060">
    <property type="entry name" value="HTH_AraC"/>
</dbReference>
<dbReference type="InterPro" id="IPR009057">
    <property type="entry name" value="Homeodomain-like_sf"/>
</dbReference>
<dbReference type="RefSeq" id="WP_154464357.1">
    <property type="nucleotide sequence ID" value="NZ_JAXDZL010000157.1"/>
</dbReference>
<evidence type="ECO:0000259" key="7">
    <source>
        <dbReference type="PROSITE" id="PS01124"/>
    </source>
</evidence>
<dbReference type="Pfam" id="PF12833">
    <property type="entry name" value="HTH_18"/>
    <property type="match status" value="1"/>
</dbReference>
<organism evidence="9 10">
    <name type="scientific">Eisenbergiella porci</name>
    <dbReference type="NCBI Taxonomy" id="2652274"/>
    <lineage>
        <taxon>Bacteria</taxon>
        <taxon>Bacillati</taxon>
        <taxon>Bacillota</taxon>
        <taxon>Clostridia</taxon>
        <taxon>Lachnospirales</taxon>
        <taxon>Lachnospiraceae</taxon>
        <taxon>Eisenbergiella</taxon>
    </lineage>
</organism>
<comment type="caution">
    <text evidence="9">The sequence shown here is derived from an EMBL/GenBank/DDBJ whole genome shotgun (WGS) entry which is preliminary data.</text>
</comment>
<keyword evidence="4" id="KW-0804">Transcription</keyword>
<evidence type="ECO:0000256" key="2">
    <source>
        <dbReference type="ARBA" id="ARBA00023015"/>
    </source>
</evidence>
<dbReference type="PROSITE" id="PS01124">
    <property type="entry name" value="HTH_ARAC_FAMILY_2"/>
    <property type="match status" value="1"/>
</dbReference>
<dbReference type="AlphaFoldDB" id="A0A6N7WFI0"/>
<proteinExistence type="predicted"/>
<dbReference type="PRINTS" id="PR00032">
    <property type="entry name" value="HTHARAC"/>
</dbReference>
<evidence type="ECO:0000256" key="6">
    <source>
        <dbReference type="PROSITE-ProRule" id="PRU00169"/>
    </source>
</evidence>
<evidence type="ECO:0000256" key="3">
    <source>
        <dbReference type="ARBA" id="ARBA00023125"/>
    </source>
</evidence>
<dbReference type="InterPro" id="IPR011006">
    <property type="entry name" value="CheY-like_superfamily"/>
</dbReference>
<dbReference type="GO" id="GO:0003700">
    <property type="term" value="F:DNA-binding transcription factor activity"/>
    <property type="evidence" value="ECO:0007669"/>
    <property type="project" value="InterPro"/>
</dbReference>
<evidence type="ECO:0000313" key="10">
    <source>
        <dbReference type="Proteomes" id="UP000436047"/>
    </source>
</evidence>
<feature type="domain" description="HTH araC/xylS-type" evidence="7">
    <location>
        <begin position="438"/>
        <end position="536"/>
    </location>
</feature>
<evidence type="ECO:0000256" key="1">
    <source>
        <dbReference type="ARBA" id="ARBA00018672"/>
    </source>
</evidence>
<dbReference type="PROSITE" id="PS00041">
    <property type="entry name" value="HTH_ARAC_FAMILY_1"/>
    <property type="match status" value="1"/>
</dbReference>
<dbReference type="SMART" id="SM00448">
    <property type="entry name" value="REC"/>
    <property type="match status" value="1"/>
</dbReference>
<dbReference type="GO" id="GO:0000160">
    <property type="term" value="P:phosphorelay signal transduction system"/>
    <property type="evidence" value="ECO:0007669"/>
    <property type="project" value="InterPro"/>
</dbReference>
<feature type="domain" description="Response regulatory" evidence="8">
    <location>
        <begin position="3"/>
        <end position="118"/>
    </location>
</feature>
<dbReference type="EMBL" id="VUMI01000012">
    <property type="protein sequence ID" value="MSS88444.1"/>
    <property type="molecule type" value="Genomic_DNA"/>
</dbReference>
<name>A0A6N7WFI0_9FIRM</name>
<dbReference type="InterPro" id="IPR020449">
    <property type="entry name" value="Tscrpt_reg_AraC-type_HTH"/>
</dbReference>
<dbReference type="SUPFAM" id="SSF46689">
    <property type="entry name" value="Homeodomain-like"/>
    <property type="match status" value="2"/>
</dbReference>
<comment type="function">
    <text evidence="5">May play the central regulatory role in sporulation. It may be an element of the effector pathway responsible for the activation of sporulation genes in response to nutritional stress. Spo0A may act in concert with spo0H (a sigma factor) to control the expression of some genes that are critical to the sporulation process.</text>
</comment>
<evidence type="ECO:0000256" key="4">
    <source>
        <dbReference type="ARBA" id="ARBA00023163"/>
    </source>
</evidence>
<keyword evidence="6" id="KW-0597">Phosphoprotein</keyword>
<gene>
    <name evidence="9" type="ORF">FYJ45_09100</name>
</gene>
<dbReference type="GO" id="GO:0043565">
    <property type="term" value="F:sequence-specific DNA binding"/>
    <property type="evidence" value="ECO:0007669"/>
    <property type="project" value="InterPro"/>
</dbReference>
<dbReference type="Proteomes" id="UP000436047">
    <property type="component" value="Unassembled WGS sequence"/>
</dbReference>
<sequence length="544" mass="63772">MYSVLIVDDEKMIRDDVYGLLSMEESLELDLTTAASGVEAQAILEKRKIDIVIMDINMPQMSGLELYDIVRERWPFCKVIFLTGYSDFDYVYKVHKHAKYVLKAEEDEKILEALRESVEEIENSLLLERLTDLQREQQKKPLLHERSMFLRELFEGYRGLSQFTGELSVQLGIDLDPEKEVYYLLLRHEAWYCENYQEQQNATQDCYQLLERYFLDFMRGAFFEYNKNYIVLLLQPEKLLHEETIVKMLAGAGELFQKALKKNLGRTVSILVGERPVTLSQLLQEFIGICDRMIWLSGEELVQEGLQKEALAKETLPEHKKQELMQMLWRLEYYLEGMEEENSLNVLRQLQTELQSVKSMHDLFALEAYCTISSRLIGWIKRLELHEELAFRVGILNLYNVSMHANWQDAFGYLRHVAESIFSLKNQSVEKQTEDVVNQVKKYIVEHLDGDTSLYNLAEQVHFSQEYLLRIFKKKEGITILQYINDLKLAAAKQLLTDSELQVREIADRLGFASQGYFGRFFRNKTGLTPNAYREAEKRKIENG</sequence>
<dbReference type="CDD" id="cd17536">
    <property type="entry name" value="REC_YesN-like"/>
    <property type="match status" value="1"/>
</dbReference>
<dbReference type="PANTHER" id="PTHR43280">
    <property type="entry name" value="ARAC-FAMILY TRANSCRIPTIONAL REGULATOR"/>
    <property type="match status" value="1"/>
</dbReference>